<evidence type="ECO:0000313" key="2">
    <source>
        <dbReference type="EMBL" id="SMF44537.1"/>
    </source>
</evidence>
<gene>
    <name evidence="2" type="ORF">SAMN06295900_10758</name>
</gene>
<dbReference type="AlphaFoldDB" id="A0A1X7F238"/>
<reference evidence="3" key="1">
    <citation type="submission" date="2017-04" db="EMBL/GenBank/DDBJ databases">
        <authorList>
            <person name="Varghese N."/>
            <person name="Submissions S."/>
        </authorList>
    </citation>
    <scope>NUCLEOTIDE SEQUENCE [LARGE SCALE GENOMIC DNA]</scope>
    <source>
        <strain evidence="3">Ballard 720</strain>
    </source>
</reference>
<evidence type="ECO:0000313" key="3">
    <source>
        <dbReference type="Proteomes" id="UP000192911"/>
    </source>
</evidence>
<keyword evidence="3" id="KW-1185">Reference proteome</keyword>
<proteinExistence type="predicted"/>
<dbReference type="Pfam" id="PF14488">
    <property type="entry name" value="DUF4434"/>
    <property type="match status" value="1"/>
</dbReference>
<dbReference type="Proteomes" id="UP000192911">
    <property type="component" value="Unassembled WGS sequence"/>
</dbReference>
<dbReference type="Gene3D" id="3.20.20.80">
    <property type="entry name" value="Glycosidases"/>
    <property type="match status" value="1"/>
</dbReference>
<dbReference type="EMBL" id="FXAH01000007">
    <property type="protein sequence ID" value="SMF44537.1"/>
    <property type="molecule type" value="Genomic_DNA"/>
</dbReference>
<organism evidence="2 3">
    <name type="scientific">Trinickia caryophylli</name>
    <name type="common">Paraburkholderia caryophylli</name>
    <dbReference type="NCBI Taxonomy" id="28094"/>
    <lineage>
        <taxon>Bacteria</taxon>
        <taxon>Pseudomonadati</taxon>
        <taxon>Pseudomonadota</taxon>
        <taxon>Betaproteobacteria</taxon>
        <taxon>Burkholderiales</taxon>
        <taxon>Burkholderiaceae</taxon>
        <taxon>Trinickia</taxon>
    </lineage>
</organism>
<name>A0A1X7F238_TRICW</name>
<sequence>MRRRLLQACAAIPLLPLAGCKHSPVTGGSFIQLWLAHLAWPREKWQSRLAATRALGCDEIFVQWVGVEGERDAAWAAPDTLLRLILDESDALGMGVHLGLTYDERWWTAIAAADDATVAGFLNETGARARTGMSNAPWVSHSAFRGWYIPYELEQYSWASPVRLDMLSNWLSGLSTAAIGSCGHEPTISTYRSALPSNNTLADMWSTLLDRVDIHPMIQDGAGVAGLENYRGLQPLHDMLVERRARFDLILELFEQLPPARSGTGFSAKTAPYSRVEAQWDIARDYGAQRVVAFAIDPWVLDDTPEAEALRQRWLSALGDGSRRAEPSTGTSR</sequence>
<dbReference type="STRING" id="28094.SAMN06295900_10758"/>
<evidence type="ECO:0000259" key="1">
    <source>
        <dbReference type="Pfam" id="PF14488"/>
    </source>
</evidence>
<feature type="domain" description="DUF4434" evidence="1">
    <location>
        <begin position="28"/>
        <end position="307"/>
    </location>
</feature>
<accession>A0A1X7F238</accession>
<dbReference type="InterPro" id="IPR027849">
    <property type="entry name" value="DUF4434"/>
</dbReference>
<protein>
    <recommendedName>
        <fullName evidence="1">DUF4434 domain-containing protein</fullName>
    </recommendedName>
</protein>